<evidence type="ECO:0000256" key="4">
    <source>
        <dbReference type="ARBA" id="ARBA00022692"/>
    </source>
</evidence>
<comment type="caution">
    <text evidence="16">The sequence shown here is derived from an EMBL/GenBank/DDBJ whole genome shotgun (WGS) entry which is preliminary data.</text>
</comment>
<feature type="transmembrane region" description="Helical" evidence="14 15">
    <location>
        <begin position="114"/>
        <end position="135"/>
    </location>
</feature>
<evidence type="ECO:0000256" key="11">
    <source>
        <dbReference type="ARBA" id="ARBA00047729"/>
    </source>
</evidence>
<dbReference type="InterPro" id="IPR033675">
    <property type="entry name" value="ELOVL6"/>
</dbReference>
<dbReference type="EC" id="2.3.1.199" evidence="14"/>
<organism evidence="16 17">
    <name type="scientific">Pyxicephalus adspersus</name>
    <name type="common">African bullfrog</name>
    <dbReference type="NCBI Taxonomy" id="30357"/>
    <lineage>
        <taxon>Eukaryota</taxon>
        <taxon>Metazoa</taxon>
        <taxon>Chordata</taxon>
        <taxon>Craniata</taxon>
        <taxon>Vertebrata</taxon>
        <taxon>Euteleostomi</taxon>
        <taxon>Amphibia</taxon>
        <taxon>Batrachia</taxon>
        <taxon>Anura</taxon>
        <taxon>Neobatrachia</taxon>
        <taxon>Ranoidea</taxon>
        <taxon>Pyxicephalidae</taxon>
        <taxon>Pyxicephalinae</taxon>
        <taxon>Pyxicephalus</taxon>
    </lineage>
</organism>
<feature type="transmembrane region" description="Helical" evidence="14 15">
    <location>
        <begin position="198"/>
        <end position="223"/>
    </location>
</feature>
<protein>
    <recommendedName>
        <fullName evidence="14">Elongation of very long chain fatty acids protein 6</fullName>
        <ecNumber evidence="14">2.3.1.199</ecNumber>
    </recommendedName>
    <alternativeName>
        <fullName evidence="14">3-keto acyl-CoA synthase ELOVL6</fullName>
    </alternativeName>
    <alternativeName>
        <fullName evidence="14">ELOVL fatty acid elongase 6</fullName>
        <shortName evidence="14">ELOVL FA elongase 6</shortName>
    </alternativeName>
    <alternativeName>
        <fullName evidence="14">Very long chain 3-ketoacyl-CoA synthase 6</fullName>
    </alternativeName>
    <alternativeName>
        <fullName evidence="14">Very long chain 3-oxoacyl-CoA synthase 6</fullName>
    </alternativeName>
</protein>
<sequence>MEERNLSVILLQEYDFEKRFDDREAIQWMQENWSKSFFFSVLYAAVIFGGQRVMKERKRFELRRPLVLWSLTLAIFSIIGAVRTGWFMVNMLLSSGFKQSVCDRGFYNGPVSKFWAYAFVLSKVPELGDTLFIVLRKQKLIFLHWYHHITVLLYTWYTYKDTVAGGGWFMTMNYTVHAFMYSYYTLRAAGIHVPRPCAMFITMTQILQMVMGTLVNVLVYQWMQSGTCSSTMENIFWSTVMYSSYLVLFCSFFYKAYLKTPTKSKGE</sequence>
<dbReference type="InterPro" id="IPR030457">
    <property type="entry name" value="ELO_CS"/>
</dbReference>
<dbReference type="GO" id="GO:0042761">
    <property type="term" value="P:very long-chain fatty acid biosynthetic process"/>
    <property type="evidence" value="ECO:0007669"/>
    <property type="project" value="InterPro"/>
</dbReference>
<evidence type="ECO:0000256" key="3">
    <source>
        <dbReference type="ARBA" id="ARBA00022679"/>
    </source>
</evidence>
<dbReference type="EMBL" id="DYDO01000012">
    <property type="protein sequence ID" value="DBA15328.1"/>
    <property type="molecule type" value="Genomic_DNA"/>
</dbReference>
<evidence type="ECO:0000256" key="14">
    <source>
        <dbReference type="HAMAP-Rule" id="MF_03206"/>
    </source>
</evidence>
<keyword evidence="10 14" id="KW-0325">Glycoprotein</keyword>
<comment type="catalytic activity">
    <reaction evidence="13">
        <text>tetradecanoyl-CoA + malonyl-CoA + H(+) = 3-oxohexadecanoyl-CoA + CO2 + CoA</text>
        <dbReference type="Rhea" id="RHEA:39167"/>
        <dbReference type="ChEBI" id="CHEBI:15378"/>
        <dbReference type="ChEBI" id="CHEBI:16526"/>
        <dbReference type="ChEBI" id="CHEBI:57287"/>
        <dbReference type="ChEBI" id="CHEBI:57349"/>
        <dbReference type="ChEBI" id="CHEBI:57384"/>
        <dbReference type="ChEBI" id="CHEBI:57385"/>
    </reaction>
    <physiologicalReaction direction="left-to-right" evidence="13">
        <dbReference type="Rhea" id="RHEA:39168"/>
    </physiologicalReaction>
</comment>
<evidence type="ECO:0000256" key="1">
    <source>
        <dbReference type="ARBA" id="ARBA00004141"/>
    </source>
</evidence>
<gene>
    <name evidence="14" type="primary">ELOVL6</name>
    <name evidence="16" type="ORF">GDO54_004557</name>
</gene>
<dbReference type="InterPro" id="IPR002076">
    <property type="entry name" value="ELO_fam"/>
</dbReference>
<accession>A0AAV2ZMU5</accession>
<dbReference type="GO" id="GO:0009922">
    <property type="term" value="F:fatty acid elongase activity"/>
    <property type="evidence" value="ECO:0007669"/>
    <property type="project" value="UniProtKB-UniRule"/>
</dbReference>
<comment type="similarity">
    <text evidence="14">Belongs to the ELO family. ELOVL6 subfamily.</text>
</comment>
<evidence type="ECO:0000256" key="9">
    <source>
        <dbReference type="ARBA" id="ARBA00023160"/>
    </source>
</evidence>
<feature type="transmembrane region" description="Helical" evidence="14 15">
    <location>
        <begin position="142"/>
        <end position="159"/>
    </location>
</feature>
<keyword evidence="9 14" id="KW-0275">Fatty acid biosynthesis</keyword>
<dbReference type="GO" id="GO:0006636">
    <property type="term" value="P:unsaturated fatty acid biosynthetic process"/>
    <property type="evidence" value="ECO:0007669"/>
    <property type="project" value="UniProtKB-UniRule"/>
</dbReference>
<feature type="transmembrane region" description="Helical" evidence="14 15">
    <location>
        <begin position="37"/>
        <end position="54"/>
    </location>
</feature>
<comment type="catalytic activity">
    <reaction evidence="12">
        <text>hexadecanoyl-CoA + malonyl-CoA + H(+) = 3-oxooctadecanoyl-CoA + CO2 + CoA</text>
        <dbReference type="Rhea" id="RHEA:35315"/>
        <dbReference type="ChEBI" id="CHEBI:15378"/>
        <dbReference type="ChEBI" id="CHEBI:16526"/>
        <dbReference type="ChEBI" id="CHEBI:57287"/>
        <dbReference type="ChEBI" id="CHEBI:57379"/>
        <dbReference type="ChEBI" id="CHEBI:57384"/>
        <dbReference type="ChEBI" id="CHEBI:71407"/>
    </reaction>
    <physiologicalReaction direction="left-to-right" evidence="12">
        <dbReference type="Rhea" id="RHEA:35316"/>
    </physiologicalReaction>
</comment>
<dbReference type="PANTHER" id="PTHR11157">
    <property type="entry name" value="FATTY ACID ACYL TRANSFERASE-RELATED"/>
    <property type="match status" value="1"/>
</dbReference>
<reference evidence="16" key="1">
    <citation type="thesis" date="2020" institute="ProQuest LLC" country="789 East Eisenhower Parkway, Ann Arbor, MI, USA">
        <title>Comparative Genomics and Chromosome Evolution.</title>
        <authorList>
            <person name="Mudd A.B."/>
        </authorList>
    </citation>
    <scope>NUCLEOTIDE SEQUENCE</scope>
    <source>
        <strain evidence="16">1538</strain>
        <tissue evidence="16">Blood</tissue>
    </source>
</reference>
<keyword evidence="8 14" id="KW-0472">Membrane</keyword>
<evidence type="ECO:0000256" key="2">
    <source>
        <dbReference type="ARBA" id="ARBA00022516"/>
    </source>
</evidence>
<evidence type="ECO:0000313" key="17">
    <source>
        <dbReference type="Proteomes" id="UP001181693"/>
    </source>
</evidence>
<keyword evidence="14" id="KW-0256">Endoplasmic reticulum</keyword>
<keyword evidence="7 14" id="KW-0443">Lipid metabolism</keyword>
<evidence type="ECO:0000256" key="10">
    <source>
        <dbReference type="ARBA" id="ARBA00023180"/>
    </source>
</evidence>
<dbReference type="GO" id="GO:0034625">
    <property type="term" value="P:fatty acid elongation, monounsaturated fatty acid"/>
    <property type="evidence" value="ECO:0007669"/>
    <property type="project" value="UniProtKB-UniRule"/>
</dbReference>
<dbReference type="GO" id="GO:0019367">
    <property type="term" value="P:fatty acid elongation, saturated fatty acid"/>
    <property type="evidence" value="ECO:0007669"/>
    <property type="project" value="UniProtKB-UniRule"/>
</dbReference>
<keyword evidence="3 14" id="KW-0808">Transferase</keyword>
<dbReference type="GO" id="GO:0035338">
    <property type="term" value="P:long-chain fatty-acyl-CoA biosynthetic process"/>
    <property type="evidence" value="ECO:0007669"/>
    <property type="project" value="UniProtKB-UniRule"/>
</dbReference>
<feature type="transmembrane region" description="Helical" evidence="14 15">
    <location>
        <begin position="66"/>
        <end position="89"/>
    </location>
</feature>
<comment type="caution">
    <text evidence="14">Lacks conserved residue(s) required for the propagation of feature annotation.</text>
</comment>
<evidence type="ECO:0000256" key="7">
    <source>
        <dbReference type="ARBA" id="ARBA00023098"/>
    </source>
</evidence>
<dbReference type="GO" id="GO:0005789">
    <property type="term" value="C:endoplasmic reticulum membrane"/>
    <property type="evidence" value="ECO:0007669"/>
    <property type="project" value="UniProtKB-SubCell"/>
</dbReference>
<dbReference type="PROSITE" id="PS01188">
    <property type="entry name" value="ELO"/>
    <property type="match status" value="1"/>
</dbReference>
<evidence type="ECO:0000256" key="6">
    <source>
        <dbReference type="ARBA" id="ARBA00022989"/>
    </source>
</evidence>
<proteinExistence type="inferred from homology"/>
<dbReference type="Pfam" id="PF01151">
    <property type="entry name" value="ELO"/>
    <property type="match status" value="1"/>
</dbReference>
<evidence type="ECO:0000256" key="5">
    <source>
        <dbReference type="ARBA" id="ARBA00022832"/>
    </source>
</evidence>
<name>A0AAV2ZMU5_PYXAD</name>
<keyword evidence="2 14" id="KW-0444">Lipid biosynthesis</keyword>
<evidence type="ECO:0000256" key="15">
    <source>
        <dbReference type="RuleBase" id="RU361115"/>
    </source>
</evidence>
<comment type="PTM">
    <text evidence="14">N-Glycosylated.</text>
</comment>
<keyword evidence="5 14" id="KW-0276">Fatty acid metabolism</keyword>
<dbReference type="AlphaFoldDB" id="A0AAV2ZMU5"/>
<keyword evidence="4 14" id="KW-0812">Transmembrane</keyword>
<evidence type="ECO:0000313" key="16">
    <source>
        <dbReference type="EMBL" id="DBA15328.1"/>
    </source>
</evidence>
<feature type="transmembrane region" description="Helical" evidence="14 15">
    <location>
        <begin position="235"/>
        <end position="254"/>
    </location>
</feature>
<keyword evidence="6 14" id="KW-1133">Transmembrane helix</keyword>
<comment type="pathway">
    <text evidence="14">Lipid metabolism; fatty acid biosynthesis.</text>
</comment>
<comment type="subcellular location">
    <subcellularLocation>
        <location evidence="14">Endoplasmic reticulum membrane</location>
        <topology evidence="14">Multi-pass membrane protein</topology>
    </subcellularLocation>
    <subcellularLocation>
        <location evidence="1">Membrane</location>
        <topology evidence="1">Multi-pass membrane protein</topology>
    </subcellularLocation>
</comment>
<dbReference type="HAMAP" id="MF_03206">
    <property type="entry name" value="VLCF_elongase_6"/>
    <property type="match status" value="1"/>
</dbReference>
<comment type="catalytic activity">
    <reaction evidence="14 15">
        <text>a very-long-chain acyl-CoA + malonyl-CoA + H(+) = a very-long-chain 3-oxoacyl-CoA + CO2 + CoA</text>
        <dbReference type="Rhea" id="RHEA:32727"/>
        <dbReference type="ChEBI" id="CHEBI:15378"/>
        <dbReference type="ChEBI" id="CHEBI:16526"/>
        <dbReference type="ChEBI" id="CHEBI:57287"/>
        <dbReference type="ChEBI" id="CHEBI:57384"/>
        <dbReference type="ChEBI" id="CHEBI:90725"/>
        <dbReference type="ChEBI" id="CHEBI:90736"/>
        <dbReference type="EC" id="2.3.1.199"/>
    </reaction>
</comment>
<dbReference type="GO" id="GO:0034626">
    <property type="term" value="P:fatty acid elongation, polyunsaturated fatty acid"/>
    <property type="evidence" value="ECO:0007669"/>
    <property type="project" value="TreeGrafter"/>
</dbReference>
<comment type="catalytic activity">
    <reaction evidence="11">
        <text>dodecanoyl-CoA + malonyl-CoA + H(+) = 3-oxotetradecanoyl-CoA + CO2 + CoA</text>
        <dbReference type="Rhea" id="RHEA:60140"/>
        <dbReference type="ChEBI" id="CHEBI:15378"/>
        <dbReference type="ChEBI" id="CHEBI:16526"/>
        <dbReference type="ChEBI" id="CHEBI:57287"/>
        <dbReference type="ChEBI" id="CHEBI:57375"/>
        <dbReference type="ChEBI" id="CHEBI:57384"/>
        <dbReference type="ChEBI" id="CHEBI:62543"/>
    </reaction>
    <physiologicalReaction direction="left-to-right" evidence="11">
        <dbReference type="Rhea" id="RHEA:60141"/>
    </physiologicalReaction>
</comment>
<keyword evidence="17" id="KW-1185">Reference proteome</keyword>
<dbReference type="PANTHER" id="PTHR11157:SF68">
    <property type="entry name" value="ELONGATION OF VERY LONG CHAIN FATTY ACIDS PROTEIN 3"/>
    <property type="match status" value="1"/>
</dbReference>
<evidence type="ECO:0000256" key="8">
    <source>
        <dbReference type="ARBA" id="ARBA00023136"/>
    </source>
</evidence>
<evidence type="ECO:0000256" key="13">
    <source>
        <dbReference type="ARBA" id="ARBA00048904"/>
    </source>
</evidence>
<dbReference type="GO" id="GO:0030148">
    <property type="term" value="P:sphingolipid biosynthetic process"/>
    <property type="evidence" value="ECO:0007669"/>
    <property type="project" value="TreeGrafter"/>
</dbReference>
<evidence type="ECO:0000256" key="12">
    <source>
        <dbReference type="ARBA" id="ARBA00048706"/>
    </source>
</evidence>
<dbReference type="Proteomes" id="UP001181693">
    <property type="component" value="Unassembled WGS sequence"/>
</dbReference>
<comment type="function">
    <text evidence="14">Catalyzes the first and rate-limiting reaction of the four reactions that constitute the long-chain fatty acids elongation cycle. This endoplasmic reticulum-bound enzymatic process allows the addition of 2 carbons to the chain of long- and very long-chain fatty acids (VLCFAs) per cycle. Condensing enzyme that elongates fatty acids with 12, 14 and 16 carbons with higher activity toward C16:0 acyl-CoAs. Catalyzes the synthesis of unsaturated C16 long chain fatty acids and, to a lesser extent, C18:0 and those with low desaturation degree. May participate to the production of saturated and monounsaturated VLCFAs of different chain lengths that are involved in multiple biological processes as precursors of membrane lipids and lipid mediators.</text>
</comment>
<feature type="transmembrane region" description="Helical" evidence="14 15">
    <location>
        <begin position="165"/>
        <end position="186"/>
    </location>
</feature>